<protein>
    <submittedName>
        <fullName evidence="15">ADP-ribosylation factor-like protein</fullName>
    </submittedName>
</protein>
<accession>A0A0L7LN45</accession>
<evidence type="ECO:0000256" key="10">
    <source>
        <dbReference type="ARBA" id="ARBA00023134"/>
    </source>
</evidence>
<dbReference type="InterPro" id="IPR046906">
    <property type="entry name" value="Mab-21_HhH/H2TH-like"/>
</dbReference>
<comment type="similarity">
    <text evidence="3">Belongs to the mab-21 family.</text>
</comment>
<dbReference type="Proteomes" id="UP000037510">
    <property type="component" value="Unassembled WGS sequence"/>
</dbReference>
<evidence type="ECO:0000256" key="9">
    <source>
        <dbReference type="ARBA" id="ARBA00022842"/>
    </source>
</evidence>
<evidence type="ECO:0000256" key="11">
    <source>
        <dbReference type="ARBA" id="ARBA00023211"/>
    </source>
</evidence>
<evidence type="ECO:0000256" key="1">
    <source>
        <dbReference type="ARBA" id="ARBA00001936"/>
    </source>
</evidence>
<evidence type="ECO:0000256" key="2">
    <source>
        <dbReference type="ARBA" id="ARBA00001946"/>
    </source>
</evidence>
<dbReference type="STRING" id="104452.A0A0L7LN45"/>
<dbReference type="GO" id="GO:0016779">
    <property type="term" value="F:nucleotidyltransferase activity"/>
    <property type="evidence" value="ECO:0007669"/>
    <property type="project" value="UniProtKB-KW"/>
</dbReference>
<proteinExistence type="inferred from homology"/>
<dbReference type="AlphaFoldDB" id="A0A0L7LN45"/>
<dbReference type="Pfam" id="PF03281">
    <property type="entry name" value="Mab-21"/>
    <property type="match status" value="1"/>
</dbReference>
<dbReference type="Pfam" id="PF20266">
    <property type="entry name" value="Mab-21_C"/>
    <property type="match status" value="1"/>
</dbReference>
<dbReference type="PANTHER" id="PTHR10656">
    <property type="entry name" value="CELL FATE DETERMINING PROTEIN MAB21-RELATED"/>
    <property type="match status" value="1"/>
</dbReference>
<dbReference type="PANTHER" id="PTHR10656:SF42">
    <property type="entry name" value="CYCLIC GMP-AMP SYNTHASE-LIKE PROTEIN-RELATED"/>
    <property type="match status" value="1"/>
</dbReference>
<reference evidence="15 16" key="1">
    <citation type="journal article" date="2015" name="Genome Biol. Evol.">
        <title>The genome of winter moth (Operophtera brumata) provides a genomic perspective on sexual dimorphism and phenology.</title>
        <authorList>
            <person name="Derks M.F."/>
            <person name="Smit S."/>
            <person name="Salis L."/>
            <person name="Schijlen E."/>
            <person name="Bossers A."/>
            <person name="Mateman C."/>
            <person name="Pijl A.S."/>
            <person name="de Ridder D."/>
            <person name="Groenen M.A."/>
            <person name="Visser M.E."/>
            <person name="Megens H.J."/>
        </authorList>
    </citation>
    <scope>NUCLEOTIDE SEQUENCE [LARGE SCALE GENOMIC DNA]</scope>
    <source>
        <strain evidence="15">WM2013NL</strain>
        <tissue evidence="15">Head and thorax</tissue>
    </source>
</reference>
<dbReference type="GO" id="GO:0005524">
    <property type="term" value="F:ATP binding"/>
    <property type="evidence" value="ECO:0007669"/>
    <property type="project" value="UniProtKB-KW"/>
</dbReference>
<keyword evidence="6" id="KW-0479">Metal-binding</keyword>
<keyword evidence="7" id="KW-0547">Nucleotide-binding</keyword>
<dbReference type="SMART" id="SM01265">
    <property type="entry name" value="Mab-21"/>
    <property type="match status" value="1"/>
</dbReference>
<dbReference type="GO" id="GO:0046872">
    <property type="term" value="F:metal ion binding"/>
    <property type="evidence" value="ECO:0007669"/>
    <property type="project" value="UniProtKB-KW"/>
</dbReference>
<sequence>MYAGSVYDGIKVSKMDEFDMYVVIRLPINYYGICVELDQPGFVKLRITNAFDNLDKQPGWEGCHKMKKLRDGLEMRSIASYYIKTLFLWEIHNNKDKSFWQNKISVCFKHMLDKFHSAIVNKRIPYFWHEDNNLIKGLKPTLLKVYADKLKDVLDAMNSNDVDKVVAAILTVDELQKFKESEVYQSHQRVAGVPKQVAESSQPSPCMSEAVKALNDEIDSARNGATDDKMVQLEQRVKDLEDRLSAYEDLKWTRERL</sequence>
<dbReference type="GO" id="GO:0005525">
    <property type="term" value="F:GTP binding"/>
    <property type="evidence" value="ECO:0007669"/>
    <property type="project" value="UniProtKB-KW"/>
</dbReference>
<dbReference type="EMBL" id="JTDY01000572">
    <property type="protein sequence ID" value="KOB76631.1"/>
    <property type="molecule type" value="Genomic_DNA"/>
</dbReference>
<keyword evidence="10" id="KW-0342">GTP-binding</keyword>
<dbReference type="Gene3D" id="1.10.1410.40">
    <property type="match status" value="1"/>
</dbReference>
<evidence type="ECO:0000256" key="8">
    <source>
        <dbReference type="ARBA" id="ARBA00022840"/>
    </source>
</evidence>
<comment type="cofactor">
    <cofactor evidence="2">
        <name>Mg(2+)</name>
        <dbReference type="ChEBI" id="CHEBI:18420"/>
    </cofactor>
</comment>
<dbReference type="InterPro" id="IPR024810">
    <property type="entry name" value="MAB21L/cGLR"/>
</dbReference>
<gene>
    <name evidence="15" type="ORF">OBRU01_05433</name>
</gene>
<evidence type="ECO:0000313" key="15">
    <source>
        <dbReference type="EMBL" id="KOB76631.1"/>
    </source>
</evidence>
<keyword evidence="9" id="KW-0460">Magnesium</keyword>
<evidence type="ECO:0000256" key="6">
    <source>
        <dbReference type="ARBA" id="ARBA00022723"/>
    </source>
</evidence>
<evidence type="ECO:0000259" key="14">
    <source>
        <dbReference type="Pfam" id="PF20266"/>
    </source>
</evidence>
<feature type="domain" description="Mab-21-like nucleotidyltransferase" evidence="13">
    <location>
        <begin position="7"/>
        <end position="56"/>
    </location>
</feature>
<evidence type="ECO:0000256" key="3">
    <source>
        <dbReference type="ARBA" id="ARBA00008307"/>
    </source>
</evidence>
<evidence type="ECO:0000256" key="7">
    <source>
        <dbReference type="ARBA" id="ARBA00022741"/>
    </source>
</evidence>
<feature type="coiled-coil region" evidence="12">
    <location>
        <begin position="223"/>
        <end position="250"/>
    </location>
</feature>
<keyword evidence="16" id="KW-1185">Reference proteome</keyword>
<comment type="caution">
    <text evidence="15">The sequence shown here is derived from an EMBL/GenBank/DDBJ whole genome shotgun (WGS) entry which is preliminary data.</text>
</comment>
<evidence type="ECO:0000259" key="13">
    <source>
        <dbReference type="Pfam" id="PF03281"/>
    </source>
</evidence>
<evidence type="ECO:0000256" key="12">
    <source>
        <dbReference type="SAM" id="Coils"/>
    </source>
</evidence>
<name>A0A0L7LN45_OPEBR</name>
<dbReference type="InterPro" id="IPR046903">
    <property type="entry name" value="Mab-21-like_nuc_Trfase"/>
</dbReference>
<evidence type="ECO:0000256" key="5">
    <source>
        <dbReference type="ARBA" id="ARBA00022695"/>
    </source>
</evidence>
<evidence type="ECO:0000313" key="16">
    <source>
        <dbReference type="Proteomes" id="UP000037510"/>
    </source>
</evidence>
<keyword evidence="8" id="KW-0067">ATP-binding</keyword>
<evidence type="ECO:0000256" key="4">
    <source>
        <dbReference type="ARBA" id="ARBA00022679"/>
    </source>
</evidence>
<feature type="domain" description="Mab-21-like HhH/H2TH-like" evidence="14">
    <location>
        <begin position="66"/>
        <end position="151"/>
    </location>
</feature>
<comment type="cofactor">
    <cofactor evidence="1">
        <name>Mn(2+)</name>
        <dbReference type="ChEBI" id="CHEBI:29035"/>
    </cofactor>
</comment>
<keyword evidence="12" id="KW-0175">Coiled coil</keyword>
<keyword evidence="4" id="KW-0808">Transferase</keyword>
<keyword evidence="11" id="KW-0464">Manganese</keyword>
<organism evidence="15 16">
    <name type="scientific">Operophtera brumata</name>
    <name type="common">Winter moth</name>
    <name type="synonym">Phalaena brumata</name>
    <dbReference type="NCBI Taxonomy" id="104452"/>
    <lineage>
        <taxon>Eukaryota</taxon>
        <taxon>Metazoa</taxon>
        <taxon>Ecdysozoa</taxon>
        <taxon>Arthropoda</taxon>
        <taxon>Hexapoda</taxon>
        <taxon>Insecta</taxon>
        <taxon>Pterygota</taxon>
        <taxon>Neoptera</taxon>
        <taxon>Endopterygota</taxon>
        <taxon>Lepidoptera</taxon>
        <taxon>Glossata</taxon>
        <taxon>Ditrysia</taxon>
        <taxon>Geometroidea</taxon>
        <taxon>Geometridae</taxon>
        <taxon>Larentiinae</taxon>
        <taxon>Operophtera</taxon>
    </lineage>
</organism>
<keyword evidence="5" id="KW-0548">Nucleotidyltransferase</keyword>